<proteinExistence type="predicted"/>
<evidence type="ECO:0000256" key="1">
    <source>
        <dbReference type="SAM" id="SignalP"/>
    </source>
</evidence>
<evidence type="ECO:0000313" key="2">
    <source>
        <dbReference type="EMBL" id="EJW20743.1"/>
    </source>
</evidence>
<dbReference type="EMBL" id="ALYF01000005">
    <property type="protein sequence ID" value="EJW20743.1"/>
    <property type="molecule type" value="Genomic_DNA"/>
</dbReference>
<dbReference type="Proteomes" id="UP000004836">
    <property type="component" value="Unassembled WGS sequence"/>
</dbReference>
<reference evidence="2 3" key="1">
    <citation type="journal article" date="2012" name="J. Bacteriol.">
        <title>Genome Sequence of Strain IMCC14465, Isolated from the East Sea, Belonging to the PS1 Clade of Alphaproteobacteria.</title>
        <authorList>
            <person name="Yang S.J."/>
            <person name="Kang I."/>
            <person name="Cho J.C."/>
        </authorList>
    </citation>
    <scope>NUCLEOTIDE SEQUENCE [LARGE SCALE GENOMIC DNA]</scope>
    <source>
        <strain evidence="2 3">IMCC14465</strain>
    </source>
</reference>
<evidence type="ECO:0000313" key="3">
    <source>
        <dbReference type="Proteomes" id="UP000004836"/>
    </source>
</evidence>
<dbReference type="AlphaFoldDB" id="J9DF30"/>
<gene>
    <name evidence="2" type="ORF">IMCC14465_15110</name>
</gene>
<accession>J9DF30</accession>
<evidence type="ECO:0008006" key="4">
    <source>
        <dbReference type="Google" id="ProtNLM"/>
    </source>
</evidence>
<keyword evidence="3" id="KW-1185">Reference proteome</keyword>
<sequence>MKKFILIAGLFFTMSTFAHAAGGVTCKDKNGTTDYYIDETTMKVTTITNMPTFNISNKQEIKNFTFTDAEKKEIEIVYPEIAKKYPFMASRTVLNLETGEKKAYSTTELKNTVNCSVN</sequence>
<comment type="caution">
    <text evidence="2">The sequence shown here is derived from an EMBL/GenBank/DDBJ whole genome shotgun (WGS) entry which is preliminary data.</text>
</comment>
<feature type="chain" id="PRO_5003823094" description="C-type lysozyme inhibitor domain-containing protein" evidence="1">
    <location>
        <begin position="21"/>
        <end position="118"/>
    </location>
</feature>
<name>J9DF30_9PROT</name>
<protein>
    <recommendedName>
        <fullName evidence="4">C-type lysozyme inhibitor domain-containing protein</fullName>
    </recommendedName>
</protein>
<feature type="signal peptide" evidence="1">
    <location>
        <begin position="1"/>
        <end position="20"/>
    </location>
</feature>
<organism evidence="2 3">
    <name type="scientific">alpha proteobacterium IMCC14465</name>
    <dbReference type="NCBI Taxonomy" id="1220535"/>
    <lineage>
        <taxon>Bacteria</taxon>
        <taxon>Pseudomonadati</taxon>
        <taxon>Pseudomonadota</taxon>
        <taxon>Alphaproteobacteria</taxon>
        <taxon>PS1 clade</taxon>
    </lineage>
</organism>
<keyword evidence="1" id="KW-0732">Signal</keyword>